<evidence type="ECO:0000256" key="4">
    <source>
        <dbReference type="ARBA" id="ARBA00022692"/>
    </source>
</evidence>
<keyword evidence="3" id="KW-0997">Cell inner membrane</keyword>
<keyword evidence="11 14" id="KW-0413">Isomerase</keyword>
<evidence type="ECO:0000256" key="8">
    <source>
        <dbReference type="ARBA" id="ARBA00038408"/>
    </source>
</evidence>
<dbReference type="InterPro" id="IPR052029">
    <property type="entry name" value="PpiD_chaperone"/>
</dbReference>
<dbReference type="InterPro" id="IPR027304">
    <property type="entry name" value="Trigger_fact/SurA_dom_sf"/>
</dbReference>
<dbReference type="Pfam" id="PF13624">
    <property type="entry name" value="SurA_N_3"/>
    <property type="match status" value="1"/>
</dbReference>
<evidence type="ECO:0000313" key="14">
    <source>
        <dbReference type="EMBL" id="AZG72751.1"/>
    </source>
</evidence>
<protein>
    <recommendedName>
        <fullName evidence="9">Periplasmic chaperone PpiD</fullName>
    </recommendedName>
    <alternativeName>
        <fullName evidence="10">Periplasmic folding chaperone</fullName>
    </alternativeName>
</protein>
<evidence type="ECO:0000259" key="13">
    <source>
        <dbReference type="PROSITE" id="PS50198"/>
    </source>
</evidence>
<comment type="subcellular location">
    <subcellularLocation>
        <location evidence="1">Cell inner membrane</location>
        <topology evidence="1">Single-pass type II membrane protein</topology>
        <orientation evidence="1">Periplasmic side</orientation>
    </subcellularLocation>
</comment>
<keyword evidence="15" id="KW-1185">Reference proteome</keyword>
<evidence type="ECO:0000256" key="10">
    <source>
        <dbReference type="ARBA" id="ARBA00042775"/>
    </source>
</evidence>
<feature type="domain" description="PpiC" evidence="13">
    <location>
        <begin position="268"/>
        <end position="365"/>
    </location>
</feature>
<keyword evidence="4 12" id="KW-0812">Transmembrane</keyword>
<dbReference type="OrthoDB" id="9812372at2"/>
<organism evidence="14 15">
    <name type="scientific">Shewanella livingstonensis</name>
    <dbReference type="NCBI Taxonomy" id="150120"/>
    <lineage>
        <taxon>Bacteria</taxon>
        <taxon>Pseudomonadati</taxon>
        <taxon>Pseudomonadota</taxon>
        <taxon>Gammaproteobacteria</taxon>
        <taxon>Alteromonadales</taxon>
        <taxon>Shewanellaceae</taxon>
        <taxon>Shewanella</taxon>
    </lineage>
</organism>
<proteinExistence type="inferred from homology"/>
<evidence type="ECO:0000256" key="7">
    <source>
        <dbReference type="ARBA" id="ARBA00023186"/>
    </source>
</evidence>
<dbReference type="SUPFAM" id="SSF109998">
    <property type="entry name" value="Triger factor/SurA peptide-binding domain-like"/>
    <property type="match status" value="1"/>
</dbReference>
<keyword evidence="2" id="KW-1003">Cell membrane</keyword>
<evidence type="ECO:0000256" key="1">
    <source>
        <dbReference type="ARBA" id="ARBA00004382"/>
    </source>
</evidence>
<name>A0A3G8LT60_9GAMM</name>
<dbReference type="PANTHER" id="PTHR47529">
    <property type="entry name" value="PEPTIDYL-PROLYL CIS-TRANS ISOMERASE D"/>
    <property type="match status" value="1"/>
</dbReference>
<dbReference type="SUPFAM" id="SSF54534">
    <property type="entry name" value="FKBP-like"/>
    <property type="match status" value="1"/>
</dbReference>
<dbReference type="GO" id="GO:0003755">
    <property type="term" value="F:peptidyl-prolyl cis-trans isomerase activity"/>
    <property type="evidence" value="ECO:0007669"/>
    <property type="project" value="UniProtKB-KW"/>
</dbReference>
<evidence type="ECO:0000256" key="5">
    <source>
        <dbReference type="ARBA" id="ARBA00022989"/>
    </source>
</evidence>
<comment type="similarity">
    <text evidence="8">Belongs to the PpiD chaperone family.</text>
</comment>
<evidence type="ECO:0000256" key="2">
    <source>
        <dbReference type="ARBA" id="ARBA00022475"/>
    </source>
</evidence>
<sequence length="625" mass="68388">MLEKIREGSQGIVAKTILVLVIFSFAFAGVSSYLGSSTGVPAAVVNGDEIGANELEQAFQNERSRIEQQLGEMFTALAADETYMNGIKQGVLDRLIADKLIDQAANKLGLRVSDEQIKKSIIEEPAFQTDGQFDNERYLAVLRQLGYQTTSFRNMMRVDMTRRQLLNALVGSEFVLDGEAKQLAQVQGQTRDIRYLVVDSTPFLSSASVSDEEAQNYYDANVSQYMSPEKVSLEYVELNAADMAKNSEASDEEVKTYYDENKAQYQTAEKRLAAHIFVASTDDDSADKAKAEAIEAKLTAGEGFAEVAKTDSDDQLSAQQGGKLDWFEQGVMDPAFDEALFGLQKDQISSIVKSEFGYHIIKLLDLQASQATAFENVKAKIVAQLQEKKALDVFYSLQTKLADTSYEIPDTLNETAQAVNAKVQSTQLFSRDNVPANFNNPEFIKAAFSDEVLASGLNSDVIELAPNHVVVIRMKKHQTAGIMSFADVKAGIAERLKQDKANDGARDKAAEYMAQLKAGNNTLTGASLTTLTKLGRFNQDIDQAITNKAFKIAAPAENSVTIDTAALATGYAVIVVDKVNKAEGINDNLINTLKQRIAPQYSEADYRAVVASLKADAEIEYPVAD</sequence>
<evidence type="ECO:0000256" key="6">
    <source>
        <dbReference type="ARBA" id="ARBA00023136"/>
    </source>
</evidence>
<dbReference type="AlphaFoldDB" id="A0A3G8LT60"/>
<dbReference type="KEGG" id="slj:EGC82_08190"/>
<dbReference type="GO" id="GO:0005886">
    <property type="term" value="C:plasma membrane"/>
    <property type="evidence" value="ECO:0007669"/>
    <property type="project" value="UniProtKB-SubCell"/>
</dbReference>
<dbReference type="Pfam" id="PF00639">
    <property type="entry name" value="Rotamase"/>
    <property type="match status" value="1"/>
</dbReference>
<dbReference type="InterPro" id="IPR000297">
    <property type="entry name" value="PPIase_PpiC"/>
</dbReference>
<dbReference type="InterPro" id="IPR046357">
    <property type="entry name" value="PPIase_dom_sf"/>
</dbReference>
<dbReference type="PROSITE" id="PS50198">
    <property type="entry name" value="PPIC_PPIASE_2"/>
    <property type="match status" value="1"/>
</dbReference>
<dbReference type="EMBL" id="CP034015">
    <property type="protein sequence ID" value="AZG72751.1"/>
    <property type="molecule type" value="Genomic_DNA"/>
</dbReference>
<keyword evidence="7" id="KW-0143">Chaperone</keyword>
<accession>A0A3G8LT60</accession>
<feature type="transmembrane region" description="Helical" evidence="12">
    <location>
        <begin position="12"/>
        <end position="34"/>
    </location>
</feature>
<reference evidence="15" key="1">
    <citation type="submission" date="2018-11" db="EMBL/GenBank/DDBJ databases">
        <title>Shewanella sp. M2.</title>
        <authorList>
            <person name="Hwang Y.J."/>
            <person name="Hwang C.Y."/>
        </authorList>
    </citation>
    <scope>NUCLEOTIDE SEQUENCE [LARGE SCALE GENOMIC DNA]</scope>
    <source>
        <strain evidence="15">LMG 19866</strain>
    </source>
</reference>
<evidence type="ECO:0000313" key="15">
    <source>
        <dbReference type="Proteomes" id="UP000278035"/>
    </source>
</evidence>
<dbReference type="RefSeq" id="WP_124730323.1">
    <property type="nucleotide sequence ID" value="NZ_CBCSKC010000003.1"/>
</dbReference>
<dbReference type="Proteomes" id="UP000278035">
    <property type="component" value="Chromosome"/>
</dbReference>
<evidence type="ECO:0000256" key="3">
    <source>
        <dbReference type="ARBA" id="ARBA00022519"/>
    </source>
</evidence>
<keyword evidence="5 12" id="KW-1133">Transmembrane helix</keyword>
<gene>
    <name evidence="14" type="ORF">EGC82_08190</name>
</gene>
<dbReference type="PANTHER" id="PTHR47529:SF1">
    <property type="entry name" value="PERIPLASMIC CHAPERONE PPID"/>
    <property type="match status" value="1"/>
</dbReference>
<dbReference type="Gene3D" id="1.10.4030.10">
    <property type="entry name" value="Porin chaperone SurA, peptide-binding domain"/>
    <property type="match status" value="1"/>
</dbReference>
<dbReference type="Gene3D" id="3.10.50.40">
    <property type="match status" value="1"/>
</dbReference>
<evidence type="ECO:0000256" key="9">
    <source>
        <dbReference type="ARBA" id="ARBA00040743"/>
    </source>
</evidence>
<keyword evidence="11" id="KW-0697">Rotamase</keyword>
<keyword evidence="6 12" id="KW-0472">Membrane</keyword>
<evidence type="ECO:0000256" key="11">
    <source>
        <dbReference type="PROSITE-ProRule" id="PRU00278"/>
    </source>
</evidence>
<evidence type="ECO:0000256" key="12">
    <source>
        <dbReference type="SAM" id="Phobius"/>
    </source>
</evidence>